<sequence length="115" mass="12800">MVMPASRRIQKYAAKIDGDVFKNRYDATRDMSITSEETYQPLAEALENAVKTAIDGERAIYIPYYIIFGKQVQKALNNHTTATSQLEIDNAHAIWLLRGLVGATLDLVEAAVKAL</sequence>
<gene>
    <name evidence="1" type="ORF">S03H2_66529</name>
</gene>
<comment type="caution">
    <text evidence="1">The sequence shown here is derived from an EMBL/GenBank/DDBJ whole genome shotgun (WGS) entry which is preliminary data.</text>
</comment>
<reference evidence="1" key="1">
    <citation type="journal article" date="2014" name="Front. Microbiol.">
        <title>High frequency of phylogenetically diverse reductive dehalogenase-homologous genes in deep subseafloor sedimentary metagenomes.</title>
        <authorList>
            <person name="Kawai M."/>
            <person name="Futagami T."/>
            <person name="Toyoda A."/>
            <person name="Takaki Y."/>
            <person name="Nishi S."/>
            <person name="Hori S."/>
            <person name="Arai W."/>
            <person name="Tsubouchi T."/>
            <person name="Morono Y."/>
            <person name="Uchiyama I."/>
            <person name="Ito T."/>
            <person name="Fujiyama A."/>
            <person name="Inagaki F."/>
            <person name="Takami H."/>
        </authorList>
    </citation>
    <scope>NUCLEOTIDE SEQUENCE</scope>
    <source>
        <strain evidence="1">Expedition CK06-06</strain>
    </source>
</reference>
<proteinExistence type="predicted"/>
<evidence type="ECO:0000313" key="1">
    <source>
        <dbReference type="EMBL" id="GAH81470.1"/>
    </source>
</evidence>
<dbReference type="AlphaFoldDB" id="X1JJ35"/>
<dbReference type="EMBL" id="BARU01043451">
    <property type="protein sequence ID" value="GAH81470.1"/>
    <property type="molecule type" value="Genomic_DNA"/>
</dbReference>
<organism evidence="1">
    <name type="scientific">marine sediment metagenome</name>
    <dbReference type="NCBI Taxonomy" id="412755"/>
    <lineage>
        <taxon>unclassified sequences</taxon>
        <taxon>metagenomes</taxon>
        <taxon>ecological metagenomes</taxon>
    </lineage>
</organism>
<name>X1JJ35_9ZZZZ</name>
<accession>X1JJ35</accession>
<protein>
    <submittedName>
        <fullName evidence="1">Uncharacterized protein</fullName>
    </submittedName>
</protein>